<keyword evidence="2" id="KW-0812">Transmembrane</keyword>
<keyword evidence="5" id="KW-1185">Reference proteome</keyword>
<feature type="transmembrane region" description="Helical" evidence="2">
    <location>
        <begin position="586"/>
        <end position="608"/>
    </location>
</feature>
<dbReference type="AlphaFoldDB" id="A0A183A5T3"/>
<evidence type="ECO:0000313" key="4">
    <source>
        <dbReference type="EMBL" id="VDP66083.1"/>
    </source>
</evidence>
<protein>
    <submittedName>
        <fullName evidence="6">LAM_G_DOMAIN domain-containing protein</fullName>
    </submittedName>
</protein>
<dbReference type="SMART" id="SM00282">
    <property type="entry name" value="LamG"/>
    <property type="match status" value="1"/>
</dbReference>
<dbReference type="Pfam" id="PF02210">
    <property type="entry name" value="Laminin_G_2"/>
    <property type="match status" value="1"/>
</dbReference>
<evidence type="ECO:0000259" key="3">
    <source>
        <dbReference type="PROSITE" id="PS50025"/>
    </source>
</evidence>
<reference evidence="4 5" key="2">
    <citation type="submission" date="2018-11" db="EMBL/GenBank/DDBJ databases">
        <authorList>
            <consortium name="Pathogen Informatics"/>
        </authorList>
    </citation>
    <scope>NUCLEOTIDE SEQUENCE [LARGE SCALE GENOMIC DNA]</scope>
    <source>
        <strain evidence="4 5">Egypt</strain>
    </source>
</reference>
<evidence type="ECO:0000256" key="1">
    <source>
        <dbReference type="PROSITE-ProRule" id="PRU00122"/>
    </source>
</evidence>
<dbReference type="SUPFAM" id="SSF49899">
    <property type="entry name" value="Concanavalin A-like lectins/glucanases"/>
    <property type="match status" value="1"/>
</dbReference>
<dbReference type="EMBL" id="UZAN01039539">
    <property type="protein sequence ID" value="VDP66083.1"/>
    <property type="molecule type" value="Genomic_DNA"/>
</dbReference>
<name>A0A183A5T3_9TREM</name>
<dbReference type="CDD" id="cd00110">
    <property type="entry name" value="LamG"/>
    <property type="match status" value="1"/>
</dbReference>
<feature type="domain" description="Laminin G" evidence="3">
    <location>
        <begin position="47"/>
        <end position="250"/>
    </location>
</feature>
<dbReference type="InterPro" id="IPR050372">
    <property type="entry name" value="Neurexin-related_CASP"/>
</dbReference>
<keyword evidence="2" id="KW-1133">Transmembrane helix</keyword>
<accession>A0A183A5T3</accession>
<dbReference type="PANTHER" id="PTHR15036:SF85">
    <property type="entry name" value="SP2353, ISOFORM A"/>
    <property type="match status" value="1"/>
</dbReference>
<keyword evidence="2" id="KW-0472">Membrane</keyword>
<dbReference type="InterPro" id="IPR013320">
    <property type="entry name" value="ConA-like_dom_sf"/>
</dbReference>
<dbReference type="PROSITE" id="PS50025">
    <property type="entry name" value="LAM_G_DOMAIN"/>
    <property type="match status" value="1"/>
</dbReference>
<evidence type="ECO:0000313" key="5">
    <source>
        <dbReference type="Proteomes" id="UP000272942"/>
    </source>
</evidence>
<proteinExistence type="predicted"/>
<dbReference type="WBParaSite" id="ECPE_0000231801-mRNA-1">
    <property type="protein sequence ID" value="ECPE_0000231801-mRNA-1"/>
    <property type="gene ID" value="ECPE_0000231801"/>
</dbReference>
<dbReference type="Proteomes" id="UP000272942">
    <property type="component" value="Unassembled WGS sequence"/>
</dbReference>
<evidence type="ECO:0000313" key="6">
    <source>
        <dbReference type="WBParaSite" id="ECPE_0000231801-mRNA-1"/>
    </source>
</evidence>
<comment type="caution">
    <text evidence="1">Lacks conserved residue(s) required for the propagation of feature annotation.</text>
</comment>
<sequence length="813" mass="89739">MPFILISRTPEQHNLNTKPVTSKTRSGSFRASRSIFAHIPFVPTVAYPLTLRNAEAYLVVPALRLYDRFKLRFALRTTQTDGLILFNPGPFTVDFLAFELSQGHLFVNFDMGSGAQRHGLLGTRVDDNQWHGIELTREDTERNILTLVIDQGTRMESRSDIKVLHGERSKNFNLADQLYIGGLPKSVILKWRERLRVVHGYQVRCVSGCFANFSVNDQPAQDLLKLAKEMAINRTGSVHLFNDEDIVPGCLDRPSGAPQCPVQTTSQRLHEAGMNVTLPKSSNNVYCMNDGICLLLWSSLKCSCELTSFQGARCSQTGTTQSFGITPANARPVSTPSLLKTSDSMNSSASAASIGYLRLTYTDHVRNTYQEEFVLGVQTVRPTLSVDGKTPARKSDEIETLLYVTNTAQTGDFLHLYLVRLWVRFDSNGLLDVFCVHLPNLSCVNIDQGGRYGKQFNGQETIWLGHAPSLNRTDFYQGFMSGVYYNGILLSDIAAGQTYLPFIHVTRYANVEHVNNFEAALSPASPFRSYNTQADAQSSQHNAHSATSGIVPGDISPNSVLSDFATDVNVDDKPRGRSNINDQVNIWLLVCLAGAGCIMLVSLTFLAYRFHFKQLPCCQPNRNARRAHKWSPVRRSSRCTLHSNDTLPHPVPRFQDGDPCSPVLIPLARSDISKHGSGQLSGSMIEAIGSSYNPTVALMMPNPLMTENGRKSACAVSATCCPLHLQAVPTSVVYLDSNSLVTTAMMYQPWERCQRPTEDRASSISPYSTSSSPVADLTKPVLETQIAAAKLVTEVEVSGTLQSHRSISETEPT</sequence>
<dbReference type="OrthoDB" id="6275838at2759"/>
<dbReference type="Gene3D" id="2.60.120.200">
    <property type="match status" value="2"/>
</dbReference>
<organism evidence="6">
    <name type="scientific">Echinostoma caproni</name>
    <dbReference type="NCBI Taxonomy" id="27848"/>
    <lineage>
        <taxon>Eukaryota</taxon>
        <taxon>Metazoa</taxon>
        <taxon>Spiralia</taxon>
        <taxon>Lophotrochozoa</taxon>
        <taxon>Platyhelminthes</taxon>
        <taxon>Trematoda</taxon>
        <taxon>Digenea</taxon>
        <taxon>Plagiorchiida</taxon>
        <taxon>Echinostomata</taxon>
        <taxon>Echinostomatoidea</taxon>
        <taxon>Echinostomatidae</taxon>
        <taxon>Echinostoma</taxon>
    </lineage>
</organism>
<dbReference type="InterPro" id="IPR001791">
    <property type="entry name" value="Laminin_G"/>
</dbReference>
<dbReference type="GO" id="GO:0016020">
    <property type="term" value="C:membrane"/>
    <property type="evidence" value="ECO:0007669"/>
    <property type="project" value="UniProtKB-SubCell"/>
</dbReference>
<gene>
    <name evidence="4" type="ORF">ECPE_LOCUS2318</name>
</gene>
<dbReference type="PANTHER" id="PTHR15036">
    <property type="entry name" value="PIKACHURIN-LIKE PROTEIN"/>
    <property type="match status" value="1"/>
</dbReference>
<evidence type="ECO:0000256" key="2">
    <source>
        <dbReference type="SAM" id="Phobius"/>
    </source>
</evidence>
<dbReference type="Gene3D" id="2.10.25.10">
    <property type="entry name" value="Laminin"/>
    <property type="match status" value="1"/>
</dbReference>
<reference evidence="6" key="1">
    <citation type="submission" date="2016-06" db="UniProtKB">
        <authorList>
            <consortium name="WormBaseParasite"/>
        </authorList>
    </citation>
    <scope>IDENTIFICATION</scope>
</reference>